<feature type="transmembrane region" description="Helical" evidence="8">
    <location>
        <begin position="22"/>
        <end position="45"/>
    </location>
</feature>
<dbReference type="InterPro" id="IPR010065">
    <property type="entry name" value="AA_ABC_transptr_permease_3TM"/>
</dbReference>
<dbReference type="RefSeq" id="WP_030447731.1">
    <property type="nucleotide sequence ID" value="NZ_AP023354.1"/>
</dbReference>
<evidence type="ECO:0000256" key="8">
    <source>
        <dbReference type="RuleBase" id="RU363032"/>
    </source>
</evidence>
<dbReference type="InterPro" id="IPR035906">
    <property type="entry name" value="MetI-like_sf"/>
</dbReference>
<dbReference type="Gene3D" id="1.10.3720.10">
    <property type="entry name" value="MetI-like"/>
    <property type="match status" value="1"/>
</dbReference>
<evidence type="ECO:0000256" key="2">
    <source>
        <dbReference type="ARBA" id="ARBA00022448"/>
    </source>
</evidence>
<dbReference type="GO" id="GO:0022857">
    <property type="term" value="F:transmembrane transporter activity"/>
    <property type="evidence" value="ECO:0007669"/>
    <property type="project" value="InterPro"/>
</dbReference>
<evidence type="ECO:0000256" key="1">
    <source>
        <dbReference type="ARBA" id="ARBA00004651"/>
    </source>
</evidence>
<reference evidence="10" key="1">
    <citation type="submission" date="2020-08" db="EMBL/GenBank/DDBJ databases">
        <title>Whole genome shotgun sequence of Actinocatenispora sera NBRC 101916.</title>
        <authorList>
            <person name="Komaki H."/>
            <person name="Tamura T."/>
        </authorList>
    </citation>
    <scope>NUCLEOTIDE SEQUENCE</scope>
    <source>
        <strain evidence="10">NBRC 101916</strain>
    </source>
</reference>
<keyword evidence="5" id="KW-0029">Amino-acid transport</keyword>
<dbReference type="AlphaFoldDB" id="A0A810KW56"/>
<dbReference type="KEGG" id="aser:Asera_15580"/>
<organism evidence="10 11">
    <name type="scientific">Actinocatenispora sera</name>
    <dbReference type="NCBI Taxonomy" id="390989"/>
    <lineage>
        <taxon>Bacteria</taxon>
        <taxon>Bacillati</taxon>
        <taxon>Actinomycetota</taxon>
        <taxon>Actinomycetes</taxon>
        <taxon>Micromonosporales</taxon>
        <taxon>Micromonosporaceae</taxon>
        <taxon>Actinocatenispora</taxon>
    </lineage>
</organism>
<evidence type="ECO:0000313" key="10">
    <source>
        <dbReference type="EMBL" id="BCJ27450.1"/>
    </source>
</evidence>
<sequence>MNHTIWDWSVVEDVIPLLLKGFVVTLLATVVGSVIAILLGLLLAMARRVPARFVRVPVRAFVEFVRSTPLLVQLFTVYVLLPSLSPFVIGASVLGIHYATYMSEVYRAGIDGVPKGQWEAATALSMARGRTWQAVILPQAVRNVLPALGNYIISMFKDTPFLAVITVHEMVFEAQEYGSDHFRYLEVFTLAAAIFLIASYPTSLLVRRLENRLGH</sequence>
<dbReference type="InterPro" id="IPR000515">
    <property type="entry name" value="MetI-like"/>
</dbReference>
<dbReference type="PANTHER" id="PTHR30614:SF0">
    <property type="entry name" value="L-CYSTINE TRANSPORT SYSTEM PERMEASE PROTEIN TCYL"/>
    <property type="match status" value="1"/>
</dbReference>
<dbReference type="Proteomes" id="UP000680750">
    <property type="component" value="Chromosome"/>
</dbReference>
<evidence type="ECO:0000256" key="3">
    <source>
        <dbReference type="ARBA" id="ARBA00022475"/>
    </source>
</evidence>
<dbReference type="GO" id="GO:0006865">
    <property type="term" value="P:amino acid transport"/>
    <property type="evidence" value="ECO:0007669"/>
    <property type="project" value="UniProtKB-KW"/>
</dbReference>
<keyword evidence="2 8" id="KW-0813">Transport</keyword>
<dbReference type="PROSITE" id="PS50928">
    <property type="entry name" value="ABC_TM1"/>
    <property type="match status" value="1"/>
</dbReference>
<evidence type="ECO:0000256" key="6">
    <source>
        <dbReference type="ARBA" id="ARBA00022989"/>
    </source>
</evidence>
<dbReference type="OrthoDB" id="9814902at2"/>
<accession>A0A810KW56</accession>
<feature type="domain" description="ABC transmembrane type-1" evidence="9">
    <location>
        <begin position="22"/>
        <end position="206"/>
    </location>
</feature>
<dbReference type="NCBIfam" id="TIGR03003">
    <property type="entry name" value="ectoine_ehuD"/>
    <property type="match status" value="1"/>
</dbReference>
<gene>
    <name evidence="10" type="ORF">Asera_15580</name>
</gene>
<keyword evidence="3" id="KW-1003">Cell membrane</keyword>
<keyword evidence="7 8" id="KW-0472">Membrane</keyword>
<feature type="transmembrane region" description="Helical" evidence="8">
    <location>
        <begin position="187"/>
        <end position="206"/>
    </location>
</feature>
<protein>
    <submittedName>
        <fullName evidence="10">Ectoine/hydroxyectoine ABC transporter permease subunit EhuD</fullName>
    </submittedName>
</protein>
<dbReference type="PANTHER" id="PTHR30614">
    <property type="entry name" value="MEMBRANE COMPONENT OF AMINO ACID ABC TRANSPORTER"/>
    <property type="match status" value="1"/>
</dbReference>
<keyword evidence="6 8" id="KW-1133">Transmembrane helix</keyword>
<dbReference type="SUPFAM" id="SSF161098">
    <property type="entry name" value="MetI-like"/>
    <property type="match status" value="1"/>
</dbReference>
<feature type="transmembrane region" description="Helical" evidence="8">
    <location>
        <begin position="75"/>
        <end position="99"/>
    </location>
</feature>
<evidence type="ECO:0000256" key="7">
    <source>
        <dbReference type="ARBA" id="ARBA00023136"/>
    </source>
</evidence>
<dbReference type="GO" id="GO:0043190">
    <property type="term" value="C:ATP-binding cassette (ABC) transporter complex"/>
    <property type="evidence" value="ECO:0007669"/>
    <property type="project" value="InterPro"/>
</dbReference>
<dbReference type="Pfam" id="PF00528">
    <property type="entry name" value="BPD_transp_1"/>
    <property type="match status" value="1"/>
</dbReference>
<keyword evidence="4 8" id="KW-0812">Transmembrane</keyword>
<dbReference type="InterPro" id="IPR043429">
    <property type="entry name" value="ArtM/GltK/GlnP/TcyL/YhdX-like"/>
</dbReference>
<evidence type="ECO:0000256" key="4">
    <source>
        <dbReference type="ARBA" id="ARBA00022692"/>
    </source>
</evidence>
<keyword evidence="11" id="KW-1185">Reference proteome</keyword>
<evidence type="ECO:0000256" key="5">
    <source>
        <dbReference type="ARBA" id="ARBA00022970"/>
    </source>
</evidence>
<comment type="subcellular location">
    <subcellularLocation>
        <location evidence="1 8">Cell membrane</location>
        <topology evidence="1 8">Multi-pass membrane protein</topology>
    </subcellularLocation>
</comment>
<dbReference type="EMBL" id="AP023354">
    <property type="protein sequence ID" value="BCJ27450.1"/>
    <property type="molecule type" value="Genomic_DNA"/>
</dbReference>
<dbReference type="InterPro" id="IPR014341">
    <property type="entry name" value="Ectoine_EhuD"/>
</dbReference>
<evidence type="ECO:0000313" key="11">
    <source>
        <dbReference type="Proteomes" id="UP000680750"/>
    </source>
</evidence>
<name>A0A810KW56_9ACTN</name>
<proteinExistence type="inferred from homology"/>
<dbReference type="CDD" id="cd06261">
    <property type="entry name" value="TM_PBP2"/>
    <property type="match status" value="1"/>
</dbReference>
<dbReference type="NCBIfam" id="TIGR01726">
    <property type="entry name" value="HEQRo_perm_3TM"/>
    <property type="match status" value="1"/>
</dbReference>
<evidence type="ECO:0000259" key="9">
    <source>
        <dbReference type="PROSITE" id="PS50928"/>
    </source>
</evidence>
<comment type="similarity">
    <text evidence="8">Belongs to the binding-protein-dependent transport system permease family.</text>
</comment>